<accession>A0A8S3TPT9</accession>
<sequence length="357" mass="39937">MELNILIHAHNDGKIIQREKTTCVLEKYPDSLLDFKAQVCSFVGVGDIAKELNFQNYDTTFAKLLHSVKTFIRESLFSCVYLTFQPKQLAFAFLVNSYLQAEELIHLNRAKPNGDKEADPESASLLFVPISWFAYSTLLAIKVGIAFKDFAFLLSEYIFFGPNTLKTTIALGGIVFALLLATNHDAKPGSPRRKYIDELTGTVIFDILDCVDSMEMLFFKEERDTFPTGVDDAIIAIALINFILPTIPLITLSKTKYGEAKLSHKLVMIHKVLLAFVVNLPLLITRMILWHGLSRGISIFSLKNVIVIGMTSVDLYETLEGGENKQTQINNDGVASSGHDGPAVESYAMEDRFNYMD</sequence>
<feature type="transmembrane region" description="Helical" evidence="2">
    <location>
        <begin position="125"/>
        <end position="145"/>
    </location>
</feature>
<evidence type="ECO:0000256" key="1">
    <source>
        <dbReference type="ARBA" id="ARBA00007711"/>
    </source>
</evidence>
<dbReference type="Proteomes" id="UP000683360">
    <property type="component" value="Unassembled WGS sequence"/>
</dbReference>
<dbReference type="EMBL" id="CAJPWZ010002204">
    <property type="protein sequence ID" value="CAG2233296.1"/>
    <property type="molecule type" value="Genomic_DNA"/>
</dbReference>
<dbReference type="Pfam" id="PF14997">
    <property type="entry name" value="CECR6_TMEM121"/>
    <property type="match status" value="1"/>
</dbReference>
<dbReference type="AlphaFoldDB" id="A0A8S3TPT9"/>
<dbReference type="InterPro" id="IPR026624">
    <property type="entry name" value="CECR6"/>
</dbReference>
<dbReference type="PANTHER" id="PTHR47399">
    <property type="entry name" value="TRANSMEMBRANE PROTEIN 121B"/>
    <property type="match status" value="1"/>
</dbReference>
<comment type="similarity">
    <text evidence="1">Belongs to the TMEM121 family.</text>
</comment>
<reference evidence="3" key="1">
    <citation type="submission" date="2021-03" db="EMBL/GenBank/DDBJ databases">
        <authorList>
            <person name="Bekaert M."/>
        </authorList>
    </citation>
    <scope>NUCLEOTIDE SEQUENCE</scope>
</reference>
<keyword evidence="2" id="KW-1133">Transmembrane helix</keyword>
<feature type="transmembrane region" description="Helical" evidence="2">
    <location>
        <begin position="157"/>
        <end position="181"/>
    </location>
</feature>
<evidence type="ECO:0000313" key="3">
    <source>
        <dbReference type="EMBL" id="CAG2233296.1"/>
    </source>
</evidence>
<organism evidence="3 4">
    <name type="scientific">Mytilus edulis</name>
    <name type="common">Blue mussel</name>
    <dbReference type="NCBI Taxonomy" id="6550"/>
    <lineage>
        <taxon>Eukaryota</taxon>
        <taxon>Metazoa</taxon>
        <taxon>Spiralia</taxon>
        <taxon>Lophotrochozoa</taxon>
        <taxon>Mollusca</taxon>
        <taxon>Bivalvia</taxon>
        <taxon>Autobranchia</taxon>
        <taxon>Pteriomorphia</taxon>
        <taxon>Mytilida</taxon>
        <taxon>Mytiloidea</taxon>
        <taxon>Mytilidae</taxon>
        <taxon>Mytilinae</taxon>
        <taxon>Mytilus</taxon>
    </lineage>
</organism>
<protein>
    <submittedName>
        <fullName evidence="3">Uncharacterized protein</fullName>
    </submittedName>
</protein>
<gene>
    <name evidence="3" type="ORF">MEDL_45987</name>
</gene>
<name>A0A8S3TPT9_MYTED</name>
<feature type="transmembrane region" description="Helical" evidence="2">
    <location>
        <begin position="233"/>
        <end position="252"/>
    </location>
</feature>
<dbReference type="InterPro" id="IPR032776">
    <property type="entry name" value="CECR6/TMEM121"/>
</dbReference>
<comment type="caution">
    <text evidence="3">The sequence shown here is derived from an EMBL/GenBank/DDBJ whole genome shotgun (WGS) entry which is preliminary data.</text>
</comment>
<keyword evidence="4" id="KW-1185">Reference proteome</keyword>
<evidence type="ECO:0000313" key="4">
    <source>
        <dbReference type="Proteomes" id="UP000683360"/>
    </source>
</evidence>
<keyword evidence="2" id="KW-0472">Membrane</keyword>
<dbReference type="PANTHER" id="PTHR47399:SF1">
    <property type="entry name" value="TRANSMEMBRANE PROTEIN 121B"/>
    <property type="match status" value="1"/>
</dbReference>
<evidence type="ECO:0000256" key="2">
    <source>
        <dbReference type="SAM" id="Phobius"/>
    </source>
</evidence>
<feature type="transmembrane region" description="Helical" evidence="2">
    <location>
        <begin position="272"/>
        <end position="293"/>
    </location>
</feature>
<keyword evidence="2" id="KW-0812">Transmembrane</keyword>
<dbReference type="OrthoDB" id="5964337at2759"/>
<proteinExistence type="inferred from homology"/>